<dbReference type="GO" id="GO:0016705">
    <property type="term" value="F:oxidoreductase activity, acting on paired donors, with incorporation or reduction of molecular oxygen"/>
    <property type="evidence" value="ECO:0007669"/>
    <property type="project" value="InterPro"/>
</dbReference>
<dbReference type="GO" id="GO:0005506">
    <property type="term" value="F:iron ion binding"/>
    <property type="evidence" value="ECO:0007669"/>
    <property type="project" value="InterPro"/>
</dbReference>
<proteinExistence type="inferred from homology"/>
<comment type="cofactor">
    <cofactor evidence="1 9">
        <name>heme</name>
        <dbReference type="ChEBI" id="CHEBI:30413"/>
    </cofactor>
</comment>
<dbReference type="InterPro" id="IPR002401">
    <property type="entry name" value="Cyt_P450_E_grp-I"/>
</dbReference>
<evidence type="ECO:0000256" key="10">
    <source>
        <dbReference type="RuleBase" id="RU000461"/>
    </source>
</evidence>
<dbReference type="EMBL" id="JAKELL010000012">
    <property type="protein sequence ID" value="KAH8995493.1"/>
    <property type="molecule type" value="Genomic_DNA"/>
</dbReference>
<evidence type="ECO:0000313" key="11">
    <source>
        <dbReference type="EMBL" id="KAH8984054.1"/>
    </source>
</evidence>
<dbReference type="InterPro" id="IPR017972">
    <property type="entry name" value="Cyt_P450_CS"/>
</dbReference>
<reference evidence="12" key="1">
    <citation type="submission" date="2022-01" db="EMBL/GenBank/DDBJ databases">
        <title>Comparative genomics reveals a dynamic genome evolution in the ectomycorrhizal milk-cap (Lactarius) mushrooms.</title>
        <authorList>
            <consortium name="DOE Joint Genome Institute"/>
            <person name="Lebreton A."/>
            <person name="Tang N."/>
            <person name="Kuo A."/>
            <person name="LaButti K."/>
            <person name="Drula E."/>
            <person name="Barry K."/>
            <person name="Clum A."/>
            <person name="Lipzen A."/>
            <person name="Mousain D."/>
            <person name="Ng V."/>
            <person name="Wang R."/>
            <person name="Wang X."/>
            <person name="Dai Y."/>
            <person name="Henrissat B."/>
            <person name="Grigoriev I.V."/>
            <person name="Guerin-Laguette A."/>
            <person name="Yu F."/>
            <person name="Martin F.M."/>
        </authorList>
    </citation>
    <scope>NUCLEOTIDE SEQUENCE</scope>
    <source>
        <strain evidence="12">QP</strain>
    </source>
</reference>
<keyword evidence="5 9" id="KW-0479">Metal-binding</keyword>
<dbReference type="Pfam" id="PF00067">
    <property type="entry name" value="p450"/>
    <property type="match status" value="1"/>
</dbReference>
<evidence type="ECO:0000313" key="12">
    <source>
        <dbReference type="EMBL" id="KAH8995493.1"/>
    </source>
</evidence>
<organism evidence="12 13">
    <name type="scientific">Lactarius akahatsu</name>
    <dbReference type="NCBI Taxonomy" id="416441"/>
    <lineage>
        <taxon>Eukaryota</taxon>
        <taxon>Fungi</taxon>
        <taxon>Dikarya</taxon>
        <taxon>Basidiomycota</taxon>
        <taxon>Agaricomycotina</taxon>
        <taxon>Agaricomycetes</taxon>
        <taxon>Russulales</taxon>
        <taxon>Russulaceae</taxon>
        <taxon>Lactarius</taxon>
    </lineage>
</organism>
<accession>A0AAD4QA23</accession>
<sequence>MVLNIARYDFLLVAVVGFSGLALLVTRACKRRLPYPPGPTSFPVVGNLFSMPSREEWVTYKKWSEELGSDIIHAEVMGSHIVILNSIKAANELLDKRSSIYSDRPPLVAIRELFGMDYNIALVRYGTAWRHSRREFQANFGPADLEAYQPLEQRAVHCLLRNLLLSPDNFMQHLRHMAGQVILSIAYGIDVLPENDPYVADAENVMNAFAFSTTKEALLLDLIPWLIKMPSWFPGARYKKFARKWYPIVVGAVKTTNDKVKSELATGTAAPSVAAKLISKLDEDSTEEEIWVARAVPGSMYLAGADTTVSVLQTFILAMILYPEVQQKAQSEIDRVVGKSRLPDFSDQDALPYVQAVLKEVLRWHPVAPLGGPRKVVVSDIYEGYYIPAGSTIIPNAWGMMHDPAVFAEPDRFYPERWLSPDAPAFPHQAFGFGSRQCPGRVLARASIWSNIVGILAAFDVTPTKDGPPEEAYSSGLVSYVKPFRCNILPRSAVAASLVRATESEG</sequence>
<dbReference type="PROSITE" id="PS00086">
    <property type="entry name" value="CYTOCHROME_P450"/>
    <property type="match status" value="1"/>
</dbReference>
<keyword evidence="8 10" id="KW-0503">Monooxygenase</keyword>
<feature type="binding site" description="axial binding residue" evidence="9">
    <location>
        <position position="438"/>
    </location>
    <ligand>
        <name>heme</name>
        <dbReference type="ChEBI" id="CHEBI:30413"/>
    </ligand>
    <ligandPart>
        <name>Fe</name>
        <dbReference type="ChEBI" id="CHEBI:18248"/>
    </ligandPart>
</feature>
<evidence type="ECO:0000256" key="9">
    <source>
        <dbReference type="PIRSR" id="PIRSR602401-1"/>
    </source>
</evidence>
<evidence type="ECO:0000256" key="4">
    <source>
        <dbReference type="ARBA" id="ARBA00022617"/>
    </source>
</evidence>
<evidence type="ECO:0000256" key="2">
    <source>
        <dbReference type="ARBA" id="ARBA00005179"/>
    </source>
</evidence>
<dbReference type="PRINTS" id="PR00385">
    <property type="entry name" value="P450"/>
</dbReference>
<evidence type="ECO:0000256" key="1">
    <source>
        <dbReference type="ARBA" id="ARBA00001971"/>
    </source>
</evidence>
<dbReference type="InterPro" id="IPR050364">
    <property type="entry name" value="Cytochrome_P450_fung"/>
</dbReference>
<evidence type="ECO:0000313" key="13">
    <source>
        <dbReference type="Proteomes" id="UP001201163"/>
    </source>
</evidence>
<gene>
    <name evidence="12" type="ORF">EDB92DRAFT_1794743</name>
    <name evidence="11" type="ORF">EDB92DRAFT_1951115</name>
</gene>
<dbReference type="AlphaFoldDB" id="A0AAD4QA23"/>
<evidence type="ECO:0000256" key="5">
    <source>
        <dbReference type="ARBA" id="ARBA00022723"/>
    </source>
</evidence>
<evidence type="ECO:0000256" key="3">
    <source>
        <dbReference type="ARBA" id="ARBA00010617"/>
    </source>
</evidence>
<name>A0AAD4QA23_9AGAM</name>
<dbReference type="InterPro" id="IPR001128">
    <property type="entry name" value="Cyt_P450"/>
</dbReference>
<dbReference type="Gene3D" id="1.10.630.10">
    <property type="entry name" value="Cytochrome P450"/>
    <property type="match status" value="1"/>
</dbReference>
<keyword evidence="4 9" id="KW-0349">Heme</keyword>
<evidence type="ECO:0000256" key="8">
    <source>
        <dbReference type="ARBA" id="ARBA00023033"/>
    </source>
</evidence>
<comment type="caution">
    <text evidence="12">The sequence shown here is derived from an EMBL/GenBank/DDBJ whole genome shotgun (WGS) entry which is preliminary data.</text>
</comment>
<dbReference type="PANTHER" id="PTHR46300:SF7">
    <property type="entry name" value="P450, PUTATIVE (EUROFUNG)-RELATED"/>
    <property type="match status" value="1"/>
</dbReference>
<dbReference type="CDD" id="cd11065">
    <property type="entry name" value="CYP64-like"/>
    <property type="match status" value="1"/>
</dbReference>
<evidence type="ECO:0000256" key="6">
    <source>
        <dbReference type="ARBA" id="ARBA00023002"/>
    </source>
</evidence>
<dbReference type="InterPro" id="IPR036396">
    <property type="entry name" value="Cyt_P450_sf"/>
</dbReference>
<dbReference type="Proteomes" id="UP001201163">
    <property type="component" value="Unassembled WGS sequence"/>
</dbReference>
<evidence type="ECO:0000256" key="7">
    <source>
        <dbReference type="ARBA" id="ARBA00023004"/>
    </source>
</evidence>
<comment type="similarity">
    <text evidence="3 10">Belongs to the cytochrome P450 family.</text>
</comment>
<dbReference type="GO" id="GO:0020037">
    <property type="term" value="F:heme binding"/>
    <property type="evidence" value="ECO:0007669"/>
    <property type="project" value="InterPro"/>
</dbReference>
<dbReference type="PRINTS" id="PR00463">
    <property type="entry name" value="EP450I"/>
</dbReference>
<dbReference type="PANTHER" id="PTHR46300">
    <property type="entry name" value="P450, PUTATIVE (EUROFUNG)-RELATED-RELATED"/>
    <property type="match status" value="1"/>
</dbReference>
<keyword evidence="7 9" id="KW-0408">Iron</keyword>
<dbReference type="GO" id="GO:0004497">
    <property type="term" value="F:monooxygenase activity"/>
    <property type="evidence" value="ECO:0007669"/>
    <property type="project" value="UniProtKB-KW"/>
</dbReference>
<dbReference type="SUPFAM" id="SSF48264">
    <property type="entry name" value="Cytochrome P450"/>
    <property type="match status" value="1"/>
</dbReference>
<protein>
    <submittedName>
        <fullName evidence="12">Cytochrome P450</fullName>
    </submittedName>
</protein>
<comment type="pathway">
    <text evidence="2">Secondary metabolite biosynthesis.</text>
</comment>
<keyword evidence="6 10" id="KW-0560">Oxidoreductase</keyword>
<keyword evidence="13" id="KW-1185">Reference proteome</keyword>
<dbReference type="EMBL" id="JAKELL010000080">
    <property type="protein sequence ID" value="KAH8984054.1"/>
    <property type="molecule type" value="Genomic_DNA"/>
</dbReference>